<sequence>MQKRILRNFIFTGKNILSKLVFIIKYNFSTLILFELFHKGLALFFIWPSIRYIFDILIKSLHIVYLNMDNFIKVLTNPMSIVLIILSVIILAFYAFLNLPL</sequence>
<dbReference type="InterPro" id="IPR018476">
    <property type="entry name" value="GlyceroP-diester-Pdiesterase_M"/>
</dbReference>
<feature type="transmembrane region" description="Helical" evidence="1">
    <location>
        <begin position="44"/>
        <end position="66"/>
    </location>
</feature>
<gene>
    <name evidence="3" type="ORF">NCTC13307_02141</name>
</gene>
<evidence type="ECO:0000256" key="1">
    <source>
        <dbReference type="SAM" id="Phobius"/>
    </source>
</evidence>
<evidence type="ECO:0000313" key="3">
    <source>
        <dbReference type="EMBL" id="SUY24176.1"/>
    </source>
</evidence>
<dbReference type="AlphaFoldDB" id="A0A381IAK7"/>
<dbReference type="Pfam" id="PF10110">
    <property type="entry name" value="GPDPase_memb"/>
    <property type="match status" value="1"/>
</dbReference>
<proteinExistence type="predicted"/>
<name>A0A381IAK7_CLODI</name>
<dbReference type="EMBL" id="UFWD01000001">
    <property type="protein sequence ID" value="SUY24176.1"/>
    <property type="molecule type" value="Genomic_DNA"/>
</dbReference>
<evidence type="ECO:0000259" key="2">
    <source>
        <dbReference type="Pfam" id="PF10110"/>
    </source>
</evidence>
<feature type="transmembrane region" description="Helical" evidence="1">
    <location>
        <begin position="78"/>
        <end position="97"/>
    </location>
</feature>
<accession>A0A381IAK7</accession>
<keyword evidence="1" id="KW-0472">Membrane</keyword>
<feature type="domain" description="Glycerophosphoryl diester phosphodiesterase membrane" evidence="2">
    <location>
        <begin position="18"/>
        <end position="99"/>
    </location>
</feature>
<organism evidence="3">
    <name type="scientific">Clostridioides difficile</name>
    <name type="common">Peptoclostridium difficile</name>
    <dbReference type="NCBI Taxonomy" id="1496"/>
    <lineage>
        <taxon>Bacteria</taxon>
        <taxon>Bacillati</taxon>
        <taxon>Bacillota</taxon>
        <taxon>Clostridia</taxon>
        <taxon>Peptostreptococcales</taxon>
        <taxon>Peptostreptococcaceae</taxon>
        <taxon>Clostridioides</taxon>
    </lineage>
</organism>
<protein>
    <submittedName>
        <fullName evidence="3">Putative glycerophosphoryl diester phosphodiesterase</fullName>
    </submittedName>
</protein>
<feature type="transmembrane region" description="Helical" evidence="1">
    <location>
        <begin position="20"/>
        <end position="38"/>
    </location>
</feature>
<keyword evidence="1" id="KW-0812">Transmembrane</keyword>
<reference evidence="3" key="1">
    <citation type="submission" date="2018-06" db="EMBL/GenBank/DDBJ databases">
        <authorList>
            <consortium name="Pathogen Informatics"/>
            <person name="Doyle S."/>
        </authorList>
    </citation>
    <scope>NUCLEOTIDE SEQUENCE</scope>
    <source>
        <strain evidence="3">NCTC13307</strain>
    </source>
</reference>
<keyword evidence="1" id="KW-1133">Transmembrane helix</keyword>